<dbReference type="InterPro" id="IPR036908">
    <property type="entry name" value="RlpA-like_sf"/>
</dbReference>
<evidence type="ECO:0000313" key="4">
    <source>
        <dbReference type="EMBL" id="GEM10067.1"/>
    </source>
</evidence>
<reference evidence="4 5" key="1">
    <citation type="submission" date="2019-07" db="EMBL/GenBank/DDBJ databases">
        <title>Rhodotorula toruloides NBRC10032 genome sequencing.</title>
        <authorList>
            <person name="Shida Y."/>
            <person name="Takaku H."/>
            <person name="Ogasawara W."/>
            <person name="Mori K."/>
        </authorList>
    </citation>
    <scope>NUCLEOTIDE SEQUENCE [LARGE SCALE GENOMIC DNA]</scope>
    <source>
        <strain evidence="4 5">NBRC10032</strain>
    </source>
</reference>
<dbReference type="Gene3D" id="2.40.40.10">
    <property type="entry name" value="RlpA-like domain"/>
    <property type="match status" value="1"/>
</dbReference>
<keyword evidence="1 3" id="KW-0732">Signal</keyword>
<dbReference type="InterPro" id="IPR051477">
    <property type="entry name" value="Expansin_CellWall"/>
</dbReference>
<evidence type="ECO:0000256" key="2">
    <source>
        <dbReference type="SAM" id="MobiDB-lite"/>
    </source>
</evidence>
<dbReference type="Proteomes" id="UP000321518">
    <property type="component" value="Unassembled WGS sequence"/>
</dbReference>
<dbReference type="CDD" id="cd22191">
    <property type="entry name" value="DPBB_RlpA_EXP_N-like"/>
    <property type="match status" value="1"/>
</dbReference>
<evidence type="ECO:0000313" key="5">
    <source>
        <dbReference type="Proteomes" id="UP000321518"/>
    </source>
</evidence>
<sequence length="267" mass="27952">MHLPVPTLLVLTSALLLSTSPALARPFPSAFSLSLEDTAGSWRLPPSFLFPPPPLNSTEKDKRNVVKNPKVVLNPKNPWFSTSVREAAAAQTTTTRASLGTVWVPAPPPTTTTTMAAATSVKATTTTREAVQTTTSQPAQTTSPPSSSTSQAASSTTSSAPVAQFTGRATYFYQYGAAGACGNYNPDTASIVALDSRLYGNMGQRSQYCGRALTITNTANGKSVVATVADACPGCSSMYSLDLSLGAFEAIGELDTGVLPIVWHWNT</sequence>
<dbReference type="PANTHER" id="PTHR31836">
    <property type="match status" value="1"/>
</dbReference>
<dbReference type="SUPFAM" id="SSF50685">
    <property type="entry name" value="Barwin-like endoglucanases"/>
    <property type="match status" value="1"/>
</dbReference>
<name>A0A511KI81_RHOTO</name>
<gene>
    <name evidence="4" type="ORF">Rt10032_c10g4084</name>
</gene>
<feature type="signal peptide" evidence="3">
    <location>
        <begin position="1"/>
        <end position="24"/>
    </location>
</feature>
<dbReference type="PANTHER" id="PTHR31836:SF28">
    <property type="entry name" value="SRCR DOMAIN-CONTAINING PROTEIN-RELATED"/>
    <property type="match status" value="1"/>
</dbReference>
<proteinExistence type="predicted"/>
<organism evidence="4 5">
    <name type="scientific">Rhodotorula toruloides</name>
    <name type="common">Yeast</name>
    <name type="synonym">Rhodosporidium toruloides</name>
    <dbReference type="NCBI Taxonomy" id="5286"/>
    <lineage>
        <taxon>Eukaryota</taxon>
        <taxon>Fungi</taxon>
        <taxon>Dikarya</taxon>
        <taxon>Basidiomycota</taxon>
        <taxon>Pucciniomycotina</taxon>
        <taxon>Microbotryomycetes</taxon>
        <taxon>Sporidiobolales</taxon>
        <taxon>Sporidiobolaceae</taxon>
        <taxon>Rhodotorula</taxon>
    </lineage>
</organism>
<dbReference type="EMBL" id="BJWK01000010">
    <property type="protein sequence ID" value="GEM10067.1"/>
    <property type="molecule type" value="Genomic_DNA"/>
</dbReference>
<comment type="caution">
    <text evidence="4">The sequence shown here is derived from an EMBL/GenBank/DDBJ whole genome shotgun (WGS) entry which is preliminary data.</text>
</comment>
<evidence type="ECO:0000256" key="1">
    <source>
        <dbReference type="ARBA" id="ARBA00022729"/>
    </source>
</evidence>
<accession>A0A511KI81</accession>
<evidence type="ECO:0000256" key="3">
    <source>
        <dbReference type="SAM" id="SignalP"/>
    </source>
</evidence>
<dbReference type="OrthoDB" id="2538211at2759"/>
<dbReference type="AlphaFoldDB" id="A0A511KI81"/>
<feature type="region of interest" description="Disordered" evidence="2">
    <location>
        <begin position="123"/>
        <end position="159"/>
    </location>
</feature>
<feature type="chain" id="PRO_5022166134" evidence="3">
    <location>
        <begin position="25"/>
        <end position="267"/>
    </location>
</feature>
<protein>
    <submittedName>
        <fullName evidence="4">Expansin family protein</fullName>
    </submittedName>
</protein>